<dbReference type="InterPro" id="IPR036676">
    <property type="entry name" value="PurM-like_C_sf"/>
</dbReference>
<dbReference type="InterPro" id="IPR010918">
    <property type="entry name" value="PurM-like_C_dom"/>
</dbReference>
<name>A0A2U8W943_9HYPH</name>
<proteinExistence type="inferred from homology"/>
<evidence type="ECO:0000256" key="8">
    <source>
        <dbReference type="ARBA" id="ARBA00023266"/>
    </source>
</evidence>
<comment type="function">
    <text evidence="9">Synthesizes selenophosphate from selenide and ATP.</text>
</comment>
<evidence type="ECO:0000256" key="1">
    <source>
        <dbReference type="ARBA" id="ARBA00008026"/>
    </source>
</evidence>
<comment type="catalytic activity">
    <reaction evidence="9">
        <text>hydrogenselenide + ATP + H2O = selenophosphate + AMP + phosphate + 2 H(+)</text>
        <dbReference type="Rhea" id="RHEA:18737"/>
        <dbReference type="ChEBI" id="CHEBI:15377"/>
        <dbReference type="ChEBI" id="CHEBI:15378"/>
        <dbReference type="ChEBI" id="CHEBI:16144"/>
        <dbReference type="ChEBI" id="CHEBI:29317"/>
        <dbReference type="ChEBI" id="CHEBI:30616"/>
        <dbReference type="ChEBI" id="CHEBI:43474"/>
        <dbReference type="ChEBI" id="CHEBI:456215"/>
        <dbReference type="EC" id="2.7.9.3"/>
    </reaction>
</comment>
<dbReference type="KEGG" id="mets:DK389_21615"/>
<dbReference type="FunFam" id="3.30.1330.10:FF:000003">
    <property type="entry name" value="Selenide, water dikinase"/>
    <property type="match status" value="1"/>
</dbReference>
<dbReference type="EC" id="2.7.9.3" evidence="9"/>
<comment type="subunit">
    <text evidence="9">Homodimer.</text>
</comment>
<keyword evidence="4 9" id="KW-0547">Nucleotide-binding</keyword>
<dbReference type="CDD" id="cd02195">
    <property type="entry name" value="SelD"/>
    <property type="match status" value="1"/>
</dbReference>
<accession>A0A2U8W943</accession>
<dbReference type="GO" id="GO:0005737">
    <property type="term" value="C:cytoplasm"/>
    <property type="evidence" value="ECO:0007669"/>
    <property type="project" value="TreeGrafter"/>
</dbReference>
<dbReference type="Proteomes" id="UP000245926">
    <property type="component" value="Chromosome"/>
</dbReference>
<evidence type="ECO:0000256" key="3">
    <source>
        <dbReference type="ARBA" id="ARBA00022723"/>
    </source>
</evidence>
<reference evidence="13" key="1">
    <citation type="submission" date="2018-05" db="EMBL/GenBank/DDBJ databases">
        <title>Complete Genome Sequence of Methylobacterium sp. 17SD2-17.</title>
        <authorList>
            <person name="Srinivasan S."/>
        </authorList>
    </citation>
    <scope>NUCLEOTIDE SEQUENCE [LARGE SCALE GENOMIC DNA]</scope>
    <source>
        <strain evidence="13">17SD2-17</strain>
    </source>
</reference>
<feature type="domain" description="PurM-like N-terminal" evidence="10">
    <location>
        <begin position="50"/>
        <end position="156"/>
    </location>
</feature>
<dbReference type="GO" id="GO:0000287">
    <property type="term" value="F:magnesium ion binding"/>
    <property type="evidence" value="ECO:0007669"/>
    <property type="project" value="UniProtKB-UniRule"/>
</dbReference>
<feature type="binding site" description="in other chain" evidence="9">
    <location>
        <position position="20"/>
    </location>
    <ligand>
        <name>ATP</name>
        <dbReference type="ChEBI" id="CHEBI:30616"/>
        <note>ligand shared between dimeric partners</note>
    </ligand>
</feature>
<dbReference type="Pfam" id="PF02769">
    <property type="entry name" value="AIRS_C"/>
    <property type="match status" value="1"/>
</dbReference>
<gene>
    <name evidence="9" type="primary">selD</name>
    <name evidence="12" type="ORF">DK389_21615</name>
</gene>
<evidence type="ECO:0000313" key="12">
    <source>
        <dbReference type="EMBL" id="AWN42627.1"/>
    </source>
</evidence>
<evidence type="ECO:0000256" key="7">
    <source>
        <dbReference type="ARBA" id="ARBA00022842"/>
    </source>
</evidence>
<dbReference type="Gene3D" id="3.90.650.10">
    <property type="entry name" value="PurM-like C-terminal domain"/>
    <property type="match status" value="1"/>
</dbReference>
<sequence length="349" mass="35758">MDTPTPRLTSLAHGGGCGCKLDPGILRGLLASQPAAGPFERLLVGNETADDAAVWALDDGTCLIATTDFFTPMVDDPRDFGRIAATNAISDVYAMGGRPILALAILGMPVGRIAPETVAEILRGGAGLCAEAGIPVAGGHSIDTPEPIYGLAVIGTARREHVRRNGDARAGDALILTKGIGVGIYSAAIKRDGLPGDGYAEFVATTTLLNRVGPDLATDADVHAMTDVTGFGLLGHGLEIARASGLRLAIEAGAVPLLTHAAALARDGFVTGASHRNWAAFGADVALPESFPDWRRHLLTDPQTSGGLLVSCAAGRAAAIRDRIRAAGYPLAAIVGRVETGPAGLRVDS</sequence>
<keyword evidence="7 9" id="KW-0460">Magnesium</keyword>
<evidence type="ECO:0000256" key="2">
    <source>
        <dbReference type="ARBA" id="ARBA00022679"/>
    </source>
</evidence>
<dbReference type="GO" id="GO:0004756">
    <property type="term" value="F:selenide, water dikinase activity"/>
    <property type="evidence" value="ECO:0007669"/>
    <property type="project" value="UniProtKB-UniRule"/>
</dbReference>
<evidence type="ECO:0000256" key="9">
    <source>
        <dbReference type="HAMAP-Rule" id="MF_00625"/>
    </source>
</evidence>
<feature type="active site" evidence="9">
    <location>
        <position position="17"/>
    </location>
</feature>
<keyword evidence="8 9" id="KW-0711">Selenium</keyword>
<evidence type="ECO:0000259" key="11">
    <source>
        <dbReference type="Pfam" id="PF02769"/>
    </source>
</evidence>
<dbReference type="PANTHER" id="PTHR10256">
    <property type="entry name" value="SELENIDE, WATER DIKINASE"/>
    <property type="match status" value="1"/>
</dbReference>
<dbReference type="GO" id="GO:0016260">
    <property type="term" value="P:selenocysteine biosynthetic process"/>
    <property type="evidence" value="ECO:0007669"/>
    <property type="project" value="InterPro"/>
</dbReference>
<feature type="binding site" evidence="9">
    <location>
        <position position="91"/>
    </location>
    <ligand>
        <name>Mg(2+)</name>
        <dbReference type="ChEBI" id="CHEBI:18420"/>
    </ligand>
</feature>
<feature type="binding site" evidence="9">
    <location>
        <begin position="139"/>
        <end position="141"/>
    </location>
    <ligand>
        <name>ATP</name>
        <dbReference type="ChEBI" id="CHEBI:30616"/>
        <note>ligand shared between dimeric partners</note>
    </ligand>
</feature>
<feature type="binding site" evidence="9">
    <location>
        <position position="227"/>
    </location>
    <ligand>
        <name>Mg(2+)</name>
        <dbReference type="ChEBI" id="CHEBI:18420"/>
    </ligand>
</feature>
<feature type="binding site" evidence="9">
    <location>
        <position position="51"/>
    </location>
    <ligand>
        <name>Mg(2+)</name>
        <dbReference type="ChEBI" id="CHEBI:18420"/>
    </ligand>
</feature>
<dbReference type="PIRSF" id="PIRSF036407">
    <property type="entry name" value="Selenphspht_syn"/>
    <property type="match status" value="1"/>
</dbReference>
<keyword evidence="6 9" id="KW-0067">ATP-binding</keyword>
<dbReference type="InterPro" id="IPR004536">
    <property type="entry name" value="SPS/SelD"/>
</dbReference>
<dbReference type="NCBIfam" id="NF002098">
    <property type="entry name" value="PRK00943.1"/>
    <property type="match status" value="1"/>
</dbReference>
<dbReference type="InterPro" id="IPR036921">
    <property type="entry name" value="PurM-like_N_sf"/>
</dbReference>
<evidence type="ECO:0000256" key="4">
    <source>
        <dbReference type="ARBA" id="ARBA00022741"/>
    </source>
</evidence>
<dbReference type="RefSeq" id="WP_109892697.1">
    <property type="nucleotide sequence ID" value="NZ_CP029550.1"/>
</dbReference>
<organism evidence="12 13">
    <name type="scientific">Methylobacterium durans</name>
    <dbReference type="NCBI Taxonomy" id="2202825"/>
    <lineage>
        <taxon>Bacteria</taxon>
        <taxon>Pseudomonadati</taxon>
        <taxon>Pseudomonadota</taxon>
        <taxon>Alphaproteobacteria</taxon>
        <taxon>Hyphomicrobiales</taxon>
        <taxon>Methylobacteriaceae</taxon>
        <taxon>Methylobacterium</taxon>
    </lineage>
</organism>
<dbReference type="Gene3D" id="3.30.1330.10">
    <property type="entry name" value="PurM-like, N-terminal domain"/>
    <property type="match status" value="1"/>
</dbReference>
<dbReference type="InterPro" id="IPR016188">
    <property type="entry name" value="PurM-like_N"/>
</dbReference>
<dbReference type="EMBL" id="CP029550">
    <property type="protein sequence ID" value="AWN42627.1"/>
    <property type="molecule type" value="Genomic_DNA"/>
</dbReference>
<dbReference type="PROSITE" id="PS51257">
    <property type="entry name" value="PROKAR_LIPOPROTEIN"/>
    <property type="match status" value="1"/>
</dbReference>
<evidence type="ECO:0000259" key="10">
    <source>
        <dbReference type="Pfam" id="PF00586"/>
    </source>
</evidence>
<feature type="binding site" description="in other chain" evidence="9">
    <location>
        <position position="68"/>
    </location>
    <ligand>
        <name>ATP</name>
        <dbReference type="ChEBI" id="CHEBI:30616"/>
        <note>ligand shared between dimeric partners</note>
    </ligand>
</feature>
<feature type="site" description="Important for catalytic activity" evidence="9">
    <location>
        <position position="20"/>
    </location>
</feature>
<dbReference type="SUPFAM" id="SSF56042">
    <property type="entry name" value="PurM C-terminal domain-like"/>
    <property type="match status" value="1"/>
</dbReference>
<keyword evidence="13" id="KW-1185">Reference proteome</keyword>
<feature type="domain" description="PurM-like C-terminal" evidence="11">
    <location>
        <begin position="169"/>
        <end position="342"/>
    </location>
</feature>
<evidence type="ECO:0000313" key="13">
    <source>
        <dbReference type="Proteomes" id="UP000245926"/>
    </source>
</evidence>
<protein>
    <recommendedName>
        <fullName evidence="9">Selenide, water dikinase</fullName>
        <ecNumber evidence="9">2.7.9.3</ecNumber>
    </recommendedName>
    <alternativeName>
        <fullName evidence="9">Selenium donor protein</fullName>
    </alternativeName>
    <alternativeName>
        <fullName evidence="9">Selenophosphate synthase</fullName>
    </alternativeName>
</protein>
<dbReference type="PANTHER" id="PTHR10256:SF0">
    <property type="entry name" value="INACTIVE SELENIDE, WATER DIKINASE-LIKE PROTEIN-RELATED"/>
    <property type="match status" value="1"/>
</dbReference>
<dbReference type="InterPro" id="IPR023061">
    <property type="entry name" value="SelD_I"/>
</dbReference>
<keyword evidence="3 9" id="KW-0479">Metal-binding</keyword>
<evidence type="ECO:0000256" key="6">
    <source>
        <dbReference type="ARBA" id="ARBA00022840"/>
    </source>
</evidence>
<keyword evidence="2 9" id="KW-0808">Transferase</keyword>
<dbReference type="HAMAP" id="MF_00625">
    <property type="entry name" value="SelD"/>
    <property type="match status" value="1"/>
</dbReference>
<feature type="binding site" description="in other chain" evidence="9">
    <location>
        <begin position="48"/>
        <end position="50"/>
    </location>
    <ligand>
        <name>ATP</name>
        <dbReference type="ChEBI" id="CHEBI:30616"/>
        <note>ligand shared between dimeric partners</note>
    </ligand>
</feature>
<comment type="cofactor">
    <cofactor evidence="9">
        <name>Mg(2+)</name>
        <dbReference type="ChEBI" id="CHEBI:18420"/>
    </cofactor>
    <text evidence="9">Binds 1 Mg(2+) ion per monomer.</text>
</comment>
<dbReference type="SUPFAM" id="SSF55326">
    <property type="entry name" value="PurM N-terminal domain-like"/>
    <property type="match status" value="1"/>
</dbReference>
<dbReference type="GO" id="GO:0005524">
    <property type="term" value="F:ATP binding"/>
    <property type="evidence" value="ECO:0007669"/>
    <property type="project" value="UniProtKB-UniRule"/>
</dbReference>
<keyword evidence="5 9" id="KW-0418">Kinase</keyword>
<evidence type="ECO:0000256" key="5">
    <source>
        <dbReference type="ARBA" id="ARBA00022777"/>
    </source>
</evidence>
<dbReference type="NCBIfam" id="TIGR00476">
    <property type="entry name" value="selD"/>
    <property type="match status" value="1"/>
</dbReference>
<comment type="similarity">
    <text evidence="1 9">Belongs to the selenophosphate synthase 1 family. Class I subfamily.</text>
</comment>
<dbReference type="AlphaFoldDB" id="A0A2U8W943"/>
<dbReference type="OrthoDB" id="9767928at2"/>
<feature type="binding site" description="in other chain" evidence="9">
    <location>
        <position position="91"/>
    </location>
    <ligand>
        <name>ATP</name>
        <dbReference type="ChEBI" id="CHEBI:30616"/>
        <note>ligand shared between dimeric partners</note>
    </ligand>
</feature>
<dbReference type="Pfam" id="PF00586">
    <property type="entry name" value="AIRS"/>
    <property type="match status" value="1"/>
</dbReference>